<organism evidence="3">
    <name type="scientific">Amblyomma triste</name>
    <name type="common">Neotropical tick</name>
    <dbReference type="NCBI Taxonomy" id="251400"/>
    <lineage>
        <taxon>Eukaryota</taxon>
        <taxon>Metazoa</taxon>
        <taxon>Ecdysozoa</taxon>
        <taxon>Arthropoda</taxon>
        <taxon>Chelicerata</taxon>
        <taxon>Arachnida</taxon>
        <taxon>Acari</taxon>
        <taxon>Parasitiformes</taxon>
        <taxon>Ixodida</taxon>
        <taxon>Ixodoidea</taxon>
        <taxon>Ixodidae</taxon>
        <taxon>Amblyomminae</taxon>
        <taxon>Amblyomma</taxon>
    </lineage>
</organism>
<protein>
    <submittedName>
        <fullName evidence="3">Uncharacterized protein</fullName>
    </submittedName>
</protein>
<proteinExistence type="evidence at transcript level"/>
<feature type="non-terminal residue" evidence="3">
    <location>
        <position position="1"/>
    </location>
</feature>
<dbReference type="AlphaFoldDB" id="A0A023GAY2"/>
<keyword evidence="2" id="KW-0812">Transmembrane</keyword>
<sequence>HCVGMMSHETLYHLKHLQEKCYLSSTPFYGRLTNSTFAKMTVLAAFVLVGFVGFSLGRPLDDDPRNRCQGKKRGETPAGFTKETFNEKETECIYFCRPPALNGQWFFGIILDGTECKSPAGEQGKCASGVCIIDGKEVPVNLEGPNEVESPAALATHPSPEDDENTEPTTPQLVTEPSESAPAALPGEDTPSEEDAAPGSPTDEEDSTLGETDDDEDI</sequence>
<feature type="transmembrane region" description="Helical" evidence="2">
    <location>
        <begin position="37"/>
        <end position="57"/>
    </location>
</feature>
<keyword evidence="2" id="KW-0472">Membrane</keyword>
<keyword evidence="2" id="KW-1133">Transmembrane helix</keyword>
<feature type="compositionally biased region" description="Acidic residues" evidence="1">
    <location>
        <begin position="190"/>
        <end position="218"/>
    </location>
</feature>
<accession>A0A023GAY2</accession>
<evidence type="ECO:0000256" key="2">
    <source>
        <dbReference type="SAM" id="Phobius"/>
    </source>
</evidence>
<feature type="region of interest" description="Disordered" evidence="1">
    <location>
        <begin position="150"/>
        <end position="218"/>
    </location>
</feature>
<evidence type="ECO:0000313" key="3">
    <source>
        <dbReference type="EMBL" id="JAC29840.1"/>
    </source>
</evidence>
<evidence type="ECO:0000256" key="1">
    <source>
        <dbReference type="SAM" id="MobiDB-lite"/>
    </source>
</evidence>
<reference evidence="3" key="1">
    <citation type="submission" date="2014-03" db="EMBL/GenBank/DDBJ databases">
        <title>The sialotranscriptome of Amblyomma triste, Amblyomma parvum and Amblyomma cajennense ticks, uncovered by 454-based RNA-seq.</title>
        <authorList>
            <person name="Garcia G.R."/>
            <person name="Gardinassi L.G."/>
            <person name="Ribeiro J.M."/>
            <person name="Anatriello E."/>
            <person name="Ferreira B.R."/>
            <person name="Moreira H.N."/>
            <person name="Mafra C."/>
            <person name="Olegario M.M."/>
            <person name="Szabo P.J."/>
            <person name="Miranda-Santos I.K."/>
            <person name="Maruyama S.R."/>
        </authorList>
    </citation>
    <scope>NUCLEOTIDE SEQUENCE</scope>
    <source>
        <strain evidence="3">Mato Grasso do Sul</strain>
        <tissue evidence="3">Salivary glands</tissue>
    </source>
</reference>
<name>A0A023GAY2_AMBTT</name>
<feature type="compositionally biased region" description="Polar residues" evidence="1">
    <location>
        <begin position="167"/>
        <end position="178"/>
    </location>
</feature>
<dbReference type="EMBL" id="GBBM01005578">
    <property type="protein sequence ID" value="JAC29840.1"/>
    <property type="molecule type" value="mRNA"/>
</dbReference>